<name>A0A0G4F068_9ALVE</name>
<accession>A0A0G4F068</accession>
<feature type="region of interest" description="Disordered" evidence="1">
    <location>
        <begin position="199"/>
        <end position="228"/>
    </location>
</feature>
<protein>
    <submittedName>
        <fullName evidence="2">Uncharacterized protein</fullName>
    </submittedName>
</protein>
<feature type="compositionally biased region" description="Basic and acidic residues" evidence="1">
    <location>
        <begin position="36"/>
        <end position="49"/>
    </location>
</feature>
<evidence type="ECO:0000256" key="1">
    <source>
        <dbReference type="SAM" id="MobiDB-lite"/>
    </source>
</evidence>
<feature type="region of interest" description="Disordered" evidence="1">
    <location>
        <begin position="28"/>
        <end position="52"/>
    </location>
</feature>
<dbReference type="EMBL" id="CDMZ01000019">
    <property type="protein sequence ID" value="CEM04599.1"/>
    <property type="molecule type" value="Genomic_DNA"/>
</dbReference>
<dbReference type="VEuPathDB" id="CryptoDB:Cvel_14353"/>
<organism evidence="2">
    <name type="scientific">Chromera velia CCMP2878</name>
    <dbReference type="NCBI Taxonomy" id="1169474"/>
    <lineage>
        <taxon>Eukaryota</taxon>
        <taxon>Sar</taxon>
        <taxon>Alveolata</taxon>
        <taxon>Colpodellida</taxon>
        <taxon>Chromeraceae</taxon>
        <taxon>Chromera</taxon>
    </lineage>
</organism>
<feature type="compositionally biased region" description="Basic and acidic residues" evidence="1">
    <location>
        <begin position="89"/>
        <end position="115"/>
    </location>
</feature>
<gene>
    <name evidence="2" type="ORF">Cvel_14353</name>
</gene>
<sequence length="283" mass="29946">MQPNEIVSELNRLFLSLNPALGLKGLRDAQASGKAPAEHQTKQKAKESSAKSIGVLGLSQAVTASVRAPSGTTLPSLGQSMAESLAPSAEEHAEAPAETTKSRADKSRREPHVETVNRVQSPRQVDKSLPAVRASWNAPVWDSDETVKAERPRSVLASLGSDKKHGLLGGGTGGVIELRTLLLWVAASVAGRPLSLVFPETSPSGGVARPESAGSERERKGGAEAGQLKGLPERTDLRALREMCEKKGVTAGQLVNILLNESRSLSEGLSLCHLIFHRLELGV</sequence>
<dbReference type="AlphaFoldDB" id="A0A0G4F068"/>
<feature type="compositionally biased region" description="Polar residues" evidence="1">
    <location>
        <begin position="70"/>
        <end position="81"/>
    </location>
</feature>
<proteinExistence type="predicted"/>
<feature type="region of interest" description="Disordered" evidence="1">
    <location>
        <begin position="64"/>
        <end position="124"/>
    </location>
</feature>
<dbReference type="PhylomeDB" id="A0A0G4F068"/>
<evidence type="ECO:0000313" key="2">
    <source>
        <dbReference type="EMBL" id="CEM04599.1"/>
    </source>
</evidence>
<reference evidence="2" key="1">
    <citation type="submission" date="2014-11" db="EMBL/GenBank/DDBJ databases">
        <authorList>
            <person name="Otto D Thomas"/>
            <person name="Naeem Raeece"/>
        </authorList>
    </citation>
    <scope>NUCLEOTIDE SEQUENCE</scope>
</reference>